<feature type="domain" description="Ribbon-helix-helix protein CopG" evidence="1">
    <location>
        <begin position="6"/>
        <end position="43"/>
    </location>
</feature>
<accession>A0A8J8K750</accession>
<organism evidence="2 3">
    <name type="scientific">Frigoriflavimonas asaccharolytica</name>
    <dbReference type="NCBI Taxonomy" id="2735899"/>
    <lineage>
        <taxon>Bacteria</taxon>
        <taxon>Pseudomonadati</taxon>
        <taxon>Bacteroidota</taxon>
        <taxon>Flavobacteriia</taxon>
        <taxon>Flavobacteriales</taxon>
        <taxon>Weeksellaceae</taxon>
        <taxon>Frigoriflavimonas</taxon>
    </lineage>
</organism>
<evidence type="ECO:0000259" key="1">
    <source>
        <dbReference type="Pfam" id="PF01402"/>
    </source>
</evidence>
<dbReference type="GO" id="GO:0006355">
    <property type="term" value="P:regulation of DNA-templated transcription"/>
    <property type="evidence" value="ECO:0007669"/>
    <property type="project" value="InterPro"/>
</dbReference>
<proteinExistence type="predicted"/>
<dbReference type="RefSeq" id="WP_173777770.1">
    <property type="nucleotide sequence ID" value="NZ_JABSNO010000001.1"/>
</dbReference>
<dbReference type="InterPro" id="IPR002145">
    <property type="entry name" value="CopG"/>
</dbReference>
<dbReference type="InterPro" id="IPR010985">
    <property type="entry name" value="Ribbon_hlx_hlx"/>
</dbReference>
<sequence length="85" mass="9905">MVQEKKLTSIRLGKNLYAELKKKAKQENRSVNNYIETALMQSLDFYEPNEETIAAMEEVEEMTKNGTGESFTVVRKMLEKLRDED</sequence>
<dbReference type="Proteomes" id="UP000610746">
    <property type="component" value="Unassembled WGS sequence"/>
</dbReference>
<gene>
    <name evidence="2" type="ORF">HNQ03_000206</name>
</gene>
<dbReference type="InterPro" id="IPR013321">
    <property type="entry name" value="Arc_rbn_hlx_hlx"/>
</dbReference>
<protein>
    <recommendedName>
        <fullName evidence="1">Ribbon-helix-helix protein CopG domain-containing protein</fullName>
    </recommendedName>
</protein>
<dbReference type="AlphaFoldDB" id="A0A8J8K750"/>
<evidence type="ECO:0000313" key="3">
    <source>
        <dbReference type="Proteomes" id="UP000610746"/>
    </source>
</evidence>
<comment type="caution">
    <text evidence="2">The sequence shown here is derived from an EMBL/GenBank/DDBJ whole genome shotgun (WGS) entry which is preliminary data.</text>
</comment>
<dbReference type="Pfam" id="PF01402">
    <property type="entry name" value="RHH_1"/>
    <property type="match status" value="1"/>
</dbReference>
<keyword evidence="3" id="KW-1185">Reference proteome</keyword>
<dbReference type="EMBL" id="JABSNO010000001">
    <property type="protein sequence ID" value="NRS91141.1"/>
    <property type="molecule type" value="Genomic_DNA"/>
</dbReference>
<reference evidence="2" key="1">
    <citation type="submission" date="2020-05" db="EMBL/GenBank/DDBJ databases">
        <title>Genomic Encyclopedia of Type Strains, Phase IV (KMG-V): Genome sequencing to study the core and pangenomes of soil and plant-associated prokaryotes.</title>
        <authorList>
            <person name="Whitman W."/>
        </authorList>
    </citation>
    <scope>NUCLEOTIDE SEQUENCE</scope>
    <source>
        <strain evidence="2">16F</strain>
    </source>
</reference>
<dbReference type="SUPFAM" id="SSF47598">
    <property type="entry name" value="Ribbon-helix-helix"/>
    <property type="match status" value="1"/>
</dbReference>
<evidence type="ECO:0000313" key="2">
    <source>
        <dbReference type="EMBL" id="NRS91141.1"/>
    </source>
</evidence>
<name>A0A8J8K750_9FLAO</name>
<dbReference type="Gene3D" id="1.10.1220.10">
    <property type="entry name" value="Met repressor-like"/>
    <property type="match status" value="1"/>
</dbReference>